<sequence>MPCFLYFRKEKRKMSYTTIYQYPEGHPCRGCPFILELTKPSCMFPQTGDKCFMQKELERKKNKMKAMNLNNTVLNRR</sequence>
<dbReference type="STRING" id="398512.Bccel_4808"/>
<keyword evidence="2" id="KW-1185">Reference proteome</keyword>
<accession>A0A0L6JUY3</accession>
<protein>
    <submittedName>
        <fullName evidence="1">Uncharacterized protein</fullName>
    </submittedName>
</protein>
<evidence type="ECO:0000313" key="2">
    <source>
        <dbReference type="Proteomes" id="UP000036923"/>
    </source>
</evidence>
<name>A0A0L6JUY3_9FIRM</name>
<proteinExistence type="predicted"/>
<dbReference type="EMBL" id="LGTC01000001">
    <property type="protein sequence ID" value="KNY29534.1"/>
    <property type="molecule type" value="Genomic_DNA"/>
</dbReference>
<organism evidence="1 2">
    <name type="scientific">Pseudobacteroides cellulosolvens ATCC 35603 = DSM 2933</name>
    <dbReference type="NCBI Taxonomy" id="398512"/>
    <lineage>
        <taxon>Bacteria</taxon>
        <taxon>Bacillati</taxon>
        <taxon>Bacillota</taxon>
        <taxon>Clostridia</taxon>
        <taxon>Eubacteriales</taxon>
        <taxon>Oscillospiraceae</taxon>
        <taxon>Pseudobacteroides</taxon>
    </lineage>
</organism>
<gene>
    <name evidence="1" type="ORF">Bccel_4808</name>
</gene>
<dbReference type="AlphaFoldDB" id="A0A0L6JUY3"/>
<evidence type="ECO:0000313" key="1">
    <source>
        <dbReference type="EMBL" id="KNY29534.1"/>
    </source>
</evidence>
<comment type="caution">
    <text evidence="1">The sequence shown here is derived from an EMBL/GenBank/DDBJ whole genome shotgun (WGS) entry which is preliminary data.</text>
</comment>
<dbReference type="Proteomes" id="UP000036923">
    <property type="component" value="Unassembled WGS sequence"/>
</dbReference>
<reference evidence="2" key="1">
    <citation type="submission" date="2015-07" db="EMBL/GenBank/DDBJ databases">
        <title>Near-Complete Genome Sequence of the Cellulolytic Bacterium Bacteroides (Pseudobacteroides) cellulosolvens ATCC 35603.</title>
        <authorList>
            <person name="Dassa B."/>
            <person name="Utturkar S.M."/>
            <person name="Klingeman D.M."/>
            <person name="Hurt R.A."/>
            <person name="Keller M."/>
            <person name="Xu J."/>
            <person name="Reddy Y.H.K."/>
            <person name="Borovok I."/>
            <person name="Grinberg I.R."/>
            <person name="Lamed R."/>
            <person name="Zhivin O."/>
            <person name="Bayer E.A."/>
            <person name="Brown S.D."/>
        </authorList>
    </citation>
    <scope>NUCLEOTIDE SEQUENCE [LARGE SCALE GENOMIC DNA]</scope>
    <source>
        <strain evidence="2">DSM 2933</strain>
    </source>
</reference>